<feature type="DNA-binding region" description="OmpR/PhoB-type" evidence="9">
    <location>
        <begin position="141"/>
        <end position="240"/>
    </location>
</feature>
<sequence>MLPTNPVRDAMHRLLLIEDDQRLAALVSEFLGRYAFDVRICPRGDIAVAAFNDIAPDVVVLDLMLPGMDGVEVCRRLRQLSDTPIVMLTARVDTMDQISGLELGADDYVLKPVEPRLLLARIRAVMRRTTAAERTAETSRDNVLTYGNLRIDELSRDVAWKGDPVDLKTTEYNLLLAFAHAPGRVLSRDELMKQLRGIEFDGLDRTIDAGVSRLRRKFDDMAQEPQKFKTVWGRGYLFNPYAWDE</sequence>
<dbReference type="InterPro" id="IPR011006">
    <property type="entry name" value="CheY-like_superfamily"/>
</dbReference>
<dbReference type="InterPro" id="IPR001867">
    <property type="entry name" value="OmpR/PhoB-type_DNA-bd"/>
</dbReference>
<dbReference type="SMART" id="SM00862">
    <property type="entry name" value="Trans_reg_C"/>
    <property type="match status" value="1"/>
</dbReference>
<dbReference type="InterPro" id="IPR016032">
    <property type="entry name" value="Sig_transdc_resp-reg_C-effctor"/>
</dbReference>
<comment type="subcellular location">
    <subcellularLocation>
        <location evidence="1">Cytoplasm</location>
    </subcellularLocation>
</comment>
<organism evidence="12 13">
    <name type="scientific">Luteibacter anthropi</name>
    <dbReference type="NCBI Taxonomy" id="564369"/>
    <lineage>
        <taxon>Bacteria</taxon>
        <taxon>Pseudomonadati</taxon>
        <taxon>Pseudomonadota</taxon>
        <taxon>Gammaproteobacteria</taxon>
        <taxon>Lysobacterales</taxon>
        <taxon>Rhodanobacteraceae</taxon>
        <taxon>Luteibacter</taxon>
    </lineage>
</organism>
<gene>
    <name evidence="12" type="ORF">HBF25_01845</name>
</gene>
<dbReference type="GO" id="GO:0032993">
    <property type="term" value="C:protein-DNA complex"/>
    <property type="evidence" value="ECO:0007669"/>
    <property type="project" value="TreeGrafter"/>
</dbReference>
<dbReference type="GO" id="GO:0006355">
    <property type="term" value="P:regulation of DNA-templated transcription"/>
    <property type="evidence" value="ECO:0007669"/>
    <property type="project" value="InterPro"/>
</dbReference>
<proteinExistence type="predicted"/>
<evidence type="ECO:0000256" key="1">
    <source>
        <dbReference type="ARBA" id="ARBA00004496"/>
    </source>
</evidence>
<dbReference type="PROSITE" id="PS50110">
    <property type="entry name" value="RESPONSE_REGULATORY"/>
    <property type="match status" value="1"/>
</dbReference>
<dbReference type="PROSITE" id="PS51755">
    <property type="entry name" value="OMPR_PHOB"/>
    <property type="match status" value="1"/>
</dbReference>
<comment type="caution">
    <text evidence="12">The sequence shown here is derived from an EMBL/GenBank/DDBJ whole genome shotgun (WGS) entry which is preliminary data.</text>
</comment>
<dbReference type="Pfam" id="PF00072">
    <property type="entry name" value="Response_reg"/>
    <property type="match status" value="1"/>
</dbReference>
<dbReference type="Gene3D" id="1.10.10.10">
    <property type="entry name" value="Winged helix-like DNA-binding domain superfamily/Winged helix DNA-binding domain"/>
    <property type="match status" value="1"/>
</dbReference>
<feature type="modified residue" description="4-aspartylphosphate" evidence="8">
    <location>
        <position position="62"/>
    </location>
</feature>
<dbReference type="CDD" id="cd00383">
    <property type="entry name" value="trans_reg_C"/>
    <property type="match status" value="1"/>
</dbReference>
<keyword evidence="4" id="KW-0902">Two-component regulatory system</keyword>
<feature type="domain" description="OmpR/PhoB-type" evidence="11">
    <location>
        <begin position="141"/>
        <end position="240"/>
    </location>
</feature>
<keyword evidence="2" id="KW-0963">Cytoplasm</keyword>
<evidence type="ECO:0000259" key="11">
    <source>
        <dbReference type="PROSITE" id="PS51755"/>
    </source>
</evidence>
<dbReference type="PANTHER" id="PTHR48111:SF47">
    <property type="entry name" value="TRANSCRIPTIONAL REGULATORY PROTEIN RSTA"/>
    <property type="match status" value="1"/>
</dbReference>
<dbReference type="GO" id="GO:0000156">
    <property type="term" value="F:phosphorelay response regulator activity"/>
    <property type="evidence" value="ECO:0007669"/>
    <property type="project" value="TreeGrafter"/>
</dbReference>
<evidence type="ECO:0000259" key="10">
    <source>
        <dbReference type="PROSITE" id="PS50110"/>
    </source>
</evidence>
<dbReference type="EMBL" id="JAARLZ010000001">
    <property type="protein sequence ID" value="NII05126.1"/>
    <property type="molecule type" value="Genomic_DNA"/>
</dbReference>
<evidence type="ECO:0000256" key="5">
    <source>
        <dbReference type="ARBA" id="ARBA00023015"/>
    </source>
</evidence>
<dbReference type="AlphaFoldDB" id="A0A7X5U730"/>
<dbReference type="Gene3D" id="6.10.250.690">
    <property type="match status" value="1"/>
</dbReference>
<evidence type="ECO:0000256" key="4">
    <source>
        <dbReference type="ARBA" id="ARBA00023012"/>
    </source>
</evidence>
<feature type="domain" description="Response regulatory" evidence="10">
    <location>
        <begin position="13"/>
        <end position="126"/>
    </location>
</feature>
<name>A0A7X5U730_9GAMM</name>
<keyword evidence="3 8" id="KW-0597">Phosphoprotein</keyword>
<dbReference type="Gene3D" id="3.40.50.2300">
    <property type="match status" value="1"/>
</dbReference>
<dbReference type="InterPro" id="IPR001789">
    <property type="entry name" value="Sig_transdc_resp-reg_receiver"/>
</dbReference>
<dbReference type="InterPro" id="IPR036388">
    <property type="entry name" value="WH-like_DNA-bd_sf"/>
</dbReference>
<dbReference type="GO" id="GO:0000976">
    <property type="term" value="F:transcription cis-regulatory region binding"/>
    <property type="evidence" value="ECO:0007669"/>
    <property type="project" value="TreeGrafter"/>
</dbReference>
<dbReference type="FunFam" id="1.10.10.10:FF:000099">
    <property type="entry name" value="Two-component system response regulator TorR"/>
    <property type="match status" value="1"/>
</dbReference>
<dbReference type="SUPFAM" id="SSF46894">
    <property type="entry name" value="C-terminal effector domain of the bipartite response regulators"/>
    <property type="match status" value="1"/>
</dbReference>
<evidence type="ECO:0000256" key="6">
    <source>
        <dbReference type="ARBA" id="ARBA00023125"/>
    </source>
</evidence>
<dbReference type="FunFam" id="3.40.50.2300:FF:000001">
    <property type="entry name" value="DNA-binding response regulator PhoB"/>
    <property type="match status" value="1"/>
</dbReference>
<evidence type="ECO:0000256" key="7">
    <source>
        <dbReference type="ARBA" id="ARBA00023163"/>
    </source>
</evidence>
<keyword evidence="5" id="KW-0805">Transcription regulation</keyword>
<evidence type="ECO:0000256" key="9">
    <source>
        <dbReference type="PROSITE-ProRule" id="PRU01091"/>
    </source>
</evidence>
<dbReference type="InterPro" id="IPR039420">
    <property type="entry name" value="WalR-like"/>
</dbReference>
<dbReference type="SUPFAM" id="SSF52172">
    <property type="entry name" value="CheY-like"/>
    <property type="match status" value="1"/>
</dbReference>
<reference evidence="12 13" key="1">
    <citation type="submission" date="2020-03" db="EMBL/GenBank/DDBJ databases">
        <authorList>
            <person name="Lai Q."/>
        </authorList>
    </citation>
    <scope>NUCLEOTIDE SEQUENCE [LARGE SCALE GENOMIC DNA]</scope>
    <source>
        <strain evidence="12 13">CCUG 25036</strain>
    </source>
</reference>
<evidence type="ECO:0000256" key="8">
    <source>
        <dbReference type="PROSITE-ProRule" id="PRU00169"/>
    </source>
</evidence>
<evidence type="ECO:0000313" key="13">
    <source>
        <dbReference type="Proteomes" id="UP000490980"/>
    </source>
</evidence>
<dbReference type="SMART" id="SM00448">
    <property type="entry name" value="REC"/>
    <property type="match status" value="1"/>
</dbReference>
<keyword evidence="6 9" id="KW-0238">DNA-binding</keyword>
<keyword evidence="13" id="KW-1185">Reference proteome</keyword>
<dbReference type="PANTHER" id="PTHR48111">
    <property type="entry name" value="REGULATOR OF RPOS"/>
    <property type="match status" value="1"/>
</dbReference>
<dbReference type="GO" id="GO:0005829">
    <property type="term" value="C:cytosol"/>
    <property type="evidence" value="ECO:0007669"/>
    <property type="project" value="TreeGrafter"/>
</dbReference>
<evidence type="ECO:0000256" key="3">
    <source>
        <dbReference type="ARBA" id="ARBA00022553"/>
    </source>
</evidence>
<dbReference type="Proteomes" id="UP000490980">
    <property type="component" value="Unassembled WGS sequence"/>
</dbReference>
<accession>A0A7X5U730</accession>
<keyword evidence="7" id="KW-0804">Transcription</keyword>
<evidence type="ECO:0000256" key="2">
    <source>
        <dbReference type="ARBA" id="ARBA00022490"/>
    </source>
</evidence>
<protein>
    <submittedName>
        <fullName evidence="12">Response regulator</fullName>
    </submittedName>
</protein>
<dbReference type="Pfam" id="PF00486">
    <property type="entry name" value="Trans_reg_C"/>
    <property type="match status" value="1"/>
</dbReference>
<evidence type="ECO:0000313" key="12">
    <source>
        <dbReference type="EMBL" id="NII05126.1"/>
    </source>
</evidence>